<evidence type="ECO:0000313" key="3">
    <source>
        <dbReference type="EMBL" id="AES64943.1"/>
    </source>
</evidence>
<dbReference type="PANTHER" id="PTHR31694:SF12">
    <property type="entry name" value="DESICCATION-LIKE PROTEIN"/>
    <property type="match status" value="1"/>
</dbReference>
<keyword evidence="6" id="KW-1185">Reference proteome</keyword>
<dbReference type="Proteomes" id="UP000002051">
    <property type="component" value="Chromosome 2"/>
</dbReference>
<feature type="chain" id="PRO_5014565330" evidence="1">
    <location>
        <begin position="27"/>
        <end position="299"/>
    </location>
</feature>
<dbReference type="EMBL" id="AC173289">
    <property type="protein sequence ID" value="ABN09086.1"/>
    <property type="molecule type" value="Genomic_DNA"/>
</dbReference>
<dbReference type="AlphaFoldDB" id="A2Q666"/>
<dbReference type="PaxDb" id="3880-AES64943"/>
<feature type="signal peptide" evidence="1">
    <location>
        <begin position="1"/>
        <end position="26"/>
    </location>
</feature>
<evidence type="ECO:0000313" key="2">
    <source>
        <dbReference type="EMBL" id="ABN09086.1"/>
    </source>
</evidence>
<reference evidence="3 6" key="4">
    <citation type="journal article" date="2014" name="BMC Genomics">
        <title>An improved genome release (version Mt4.0) for the model legume Medicago truncatula.</title>
        <authorList>
            <person name="Tang H."/>
            <person name="Krishnakumar V."/>
            <person name="Bidwell S."/>
            <person name="Rosen B."/>
            <person name="Chan A."/>
            <person name="Zhou S."/>
            <person name="Gentzbittel L."/>
            <person name="Childs K.L."/>
            <person name="Yandell M."/>
            <person name="Gundlach H."/>
            <person name="Mayer K.F."/>
            <person name="Schwartz D.C."/>
            <person name="Town C.D."/>
        </authorList>
    </citation>
    <scope>GENOME REANNOTATION</scope>
    <source>
        <strain evidence="5 6">cv. Jemalong A17</strain>
    </source>
</reference>
<reference evidence="5" key="5">
    <citation type="submission" date="2015-04" db="UniProtKB">
        <authorList>
            <consortium name="EnsemblPlants"/>
        </authorList>
    </citation>
    <scope>IDENTIFICATION</scope>
    <source>
        <strain evidence="5">cv. Jemalong A17</strain>
    </source>
</reference>
<dbReference type="HOGENOM" id="CLU_056689_0_0_1"/>
<dbReference type="PANTHER" id="PTHR31694">
    <property type="entry name" value="DESICCATION-LIKE PROTEIN"/>
    <property type="match status" value="1"/>
</dbReference>
<accession>A2Q666</accession>
<evidence type="ECO:0000313" key="6">
    <source>
        <dbReference type="Proteomes" id="UP000002051"/>
    </source>
</evidence>
<dbReference type="EMBL" id="CM001218">
    <property type="protein sequence ID" value="AES64943.1"/>
    <property type="molecule type" value="Genomic_DNA"/>
</dbReference>
<reference evidence="2" key="2">
    <citation type="submission" date="2007-03" db="EMBL/GenBank/DDBJ databases">
        <authorList>
            <consortium name="The International Medicago Genome Annotation Group"/>
        </authorList>
    </citation>
    <scope>NUCLEOTIDE SEQUENCE</scope>
</reference>
<dbReference type="Proteomes" id="UP000265566">
    <property type="component" value="Chromosome 2"/>
</dbReference>
<name>A2Q666_MEDTR</name>
<proteinExistence type="predicted"/>
<dbReference type="KEGG" id="mtr:11412476"/>
<dbReference type="InterPro" id="IPR052965">
    <property type="entry name" value="Pigment-catalase-like"/>
</dbReference>
<dbReference type="Pfam" id="PF13668">
    <property type="entry name" value="Ferritin_2"/>
    <property type="match status" value="1"/>
</dbReference>
<reference evidence="7" key="6">
    <citation type="journal article" date="2018" name="Nat. Plants">
        <title>Whole-genome landscape of Medicago truncatula symbiotic genes.</title>
        <authorList>
            <person name="Pecrix Y."/>
            <person name="Staton S.E."/>
            <person name="Sallet E."/>
            <person name="Lelandais-Briere C."/>
            <person name="Moreau S."/>
            <person name="Carrere S."/>
            <person name="Blein T."/>
            <person name="Jardinaud M.F."/>
            <person name="Latrasse D."/>
            <person name="Zouine M."/>
            <person name="Zahm M."/>
            <person name="Kreplak J."/>
            <person name="Mayjonade B."/>
            <person name="Satge C."/>
            <person name="Perez M."/>
            <person name="Cauet S."/>
            <person name="Marande W."/>
            <person name="Chantry-Darmon C."/>
            <person name="Lopez-Roques C."/>
            <person name="Bouchez O."/>
            <person name="Berard A."/>
            <person name="Debelle F."/>
            <person name="Munos S."/>
            <person name="Bendahmane A."/>
            <person name="Berges H."/>
            <person name="Niebel A."/>
            <person name="Buitink J."/>
            <person name="Frugier F."/>
            <person name="Benhamed M."/>
            <person name="Crespi M."/>
            <person name="Gouzy J."/>
            <person name="Gamas P."/>
        </authorList>
    </citation>
    <scope>NUCLEOTIDE SEQUENCE [LARGE SCALE GENOMIC DNA]</scope>
    <source>
        <strain evidence="7">cv. Jemalong A17</strain>
    </source>
</reference>
<dbReference type="OMA" id="SDFTHIR"/>
<sequence>MATHYTSRVTISIVVLLASLITNVVATKETTLSDVDLLEFPLNLEYLEAEFFLFGSFGHGLDAVAPELADGGPSPIGAKVAKLKDRKIKQIIFEFGLQEVGHLRAIKSTVKGFSRPLLNLSKSTFAKVIDNAFGKPLHPPFDPYANDINFLLASYLIPYVGLTGYVGTNPHLQNAASRQLVAGLLGVEAGQDAVIRTLLFERRELKVKPYGVSVGEFTERISTLRDILGHGGVKDVGVDEASGSIGSTILAGDESSLSYSRTPQEILRIIYGSGNESVPGCFYPKGGNGRIVRSFLHTS</sequence>
<dbReference type="EMBL" id="PSQE01000002">
    <property type="protein sequence ID" value="RHN73025.1"/>
    <property type="molecule type" value="Genomic_DNA"/>
</dbReference>
<reference evidence="2" key="1">
    <citation type="submission" date="2005-12" db="EMBL/GenBank/DDBJ databases">
        <authorList>
            <person name="Town C.D."/>
        </authorList>
    </citation>
    <scope>NUCLEOTIDE SEQUENCE</scope>
</reference>
<dbReference type="eggNOG" id="ENOG502QR8B">
    <property type="taxonomic scope" value="Eukaryota"/>
</dbReference>
<organism evidence="2">
    <name type="scientific">Medicago truncatula</name>
    <name type="common">Barrel medic</name>
    <name type="synonym">Medicago tribuloides</name>
    <dbReference type="NCBI Taxonomy" id="3880"/>
    <lineage>
        <taxon>Eukaryota</taxon>
        <taxon>Viridiplantae</taxon>
        <taxon>Streptophyta</taxon>
        <taxon>Embryophyta</taxon>
        <taxon>Tracheophyta</taxon>
        <taxon>Spermatophyta</taxon>
        <taxon>Magnoliopsida</taxon>
        <taxon>eudicotyledons</taxon>
        <taxon>Gunneridae</taxon>
        <taxon>Pentapetalae</taxon>
        <taxon>rosids</taxon>
        <taxon>fabids</taxon>
        <taxon>Fabales</taxon>
        <taxon>Fabaceae</taxon>
        <taxon>Papilionoideae</taxon>
        <taxon>50 kb inversion clade</taxon>
        <taxon>NPAAA clade</taxon>
        <taxon>Hologalegina</taxon>
        <taxon>IRL clade</taxon>
        <taxon>Trifolieae</taxon>
        <taxon>Medicago</taxon>
    </lineage>
</organism>
<evidence type="ECO:0000313" key="7">
    <source>
        <dbReference type="Proteomes" id="UP000265566"/>
    </source>
</evidence>
<reference evidence="4" key="7">
    <citation type="journal article" date="2018" name="Nat. Plants">
        <title>Whole-genome landscape of Medicago truncatula symbiotic genes.</title>
        <authorList>
            <person name="Pecrix Y."/>
            <person name="Gamas P."/>
            <person name="Carrere S."/>
        </authorList>
    </citation>
    <scope>NUCLEOTIDE SEQUENCE</scope>
    <source>
        <tissue evidence="4">Leaves</tissue>
    </source>
</reference>
<gene>
    <name evidence="5" type="primary">11412476</name>
    <name evidence="3" type="ordered locus">MTR_2g033520</name>
    <name evidence="2" type="ORF">MtrDRAFT_AC173289g11v1</name>
    <name evidence="4" type="ORF">MtrunA17_Chr2g0294051</name>
</gene>
<evidence type="ECO:0000313" key="5">
    <source>
        <dbReference type="EnsemblPlants" id="AES64943"/>
    </source>
</evidence>
<evidence type="ECO:0000256" key="1">
    <source>
        <dbReference type="SAM" id="SignalP"/>
    </source>
</evidence>
<protein>
    <submittedName>
        <fullName evidence="3">Desiccation PCC13-like protein</fullName>
    </submittedName>
    <submittedName>
        <fullName evidence="2">Desiccation-related protein PCC13-62, putative</fullName>
    </submittedName>
</protein>
<dbReference type="EnsemblPlants" id="AES64943">
    <property type="protein sequence ID" value="AES64943"/>
    <property type="gene ID" value="MTR_2g033520"/>
</dbReference>
<dbReference type="OrthoDB" id="1001765at2759"/>
<dbReference type="Gramene" id="rna8799">
    <property type="protein sequence ID" value="RHN73025.1"/>
    <property type="gene ID" value="gene8799"/>
</dbReference>
<keyword evidence="1" id="KW-0732">Signal</keyword>
<reference evidence="3 6" key="3">
    <citation type="journal article" date="2011" name="Nature">
        <title>The Medicago genome provides insight into the evolution of rhizobial symbioses.</title>
        <authorList>
            <person name="Young N.D."/>
            <person name="Debelle F."/>
            <person name="Oldroyd G.E."/>
            <person name="Geurts R."/>
            <person name="Cannon S.B."/>
            <person name="Udvardi M.K."/>
            <person name="Benedito V.A."/>
            <person name="Mayer K.F."/>
            <person name="Gouzy J."/>
            <person name="Schoof H."/>
            <person name="Van de Peer Y."/>
            <person name="Proost S."/>
            <person name="Cook D.R."/>
            <person name="Meyers B.C."/>
            <person name="Spannagl M."/>
            <person name="Cheung F."/>
            <person name="De Mita S."/>
            <person name="Krishnakumar V."/>
            <person name="Gundlach H."/>
            <person name="Zhou S."/>
            <person name="Mudge J."/>
            <person name="Bharti A.K."/>
            <person name="Murray J.D."/>
            <person name="Naoumkina M.A."/>
            <person name="Rosen B."/>
            <person name="Silverstein K.A."/>
            <person name="Tang H."/>
            <person name="Rombauts S."/>
            <person name="Zhao P.X."/>
            <person name="Zhou P."/>
            <person name="Barbe V."/>
            <person name="Bardou P."/>
            <person name="Bechner M."/>
            <person name="Bellec A."/>
            <person name="Berger A."/>
            <person name="Berges H."/>
            <person name="Bidwell S."/>
            <person name="Bisseling T."/>
            <person name="Choisne N."/>
            <person name="Couloux A."/>
            <person name="Denny R."/>
            <person name="Deshpande S."/>
            <person name="Dai X."/>
            <person name="Doyle J.J."/>
            <person name="Dudez A.M."/>
            <person name="Farmer A.D."/>
            <person name="Fouteau S."/>
            <person name="Franken C."/>
            <person name="Gibelin C."/>
            <person name="Gish J."/>
            <person name="Goldstein S."/>
            <person name="Gonzalez A.J."/>
            <person name="Green P.J."/>
            <person name="Hallab A."/>
            <person name="Hartog M."/>
            <person name="Hua A."/>
            <person name="Humphray S.J."/>
            <person name="Jeong D.H."/>
            <person name="Jing Y."/>
            <person name="Jocker A."/>
            <person name="Kenton S.M."/>
            <person name="Kim D.J."/>
            <person name="Klee K."/>
            <person name="Lai H."/>
            <person name="Lang C."/>
            <person name="Lin S."/>
            <person name="Macmil S.L."/>
            <person name="Magdelenat G."/>
            <person name="Matthews L."/>
            <person name="McCorrison J."/>
            <person name="Monaghan E.L."/>
            <person name="Mun J.H."/>
            <person name="Najar F.Z."/>
            <person name="Nicholson C."/>
            <person name="Noirot C."/>
            <person name="O'Bleness M."/>
            <person name="Paule C.R."/>
            <person name="Poulain J."/>
            <person name="Prion F."/>
            <person name="Qin B."/>
            <person name="Qu C."/>
            <person name="Retzel E.F."/>
            <person name="Riddle C."/>
            <person name="Sallet E."/>
            <person name="Samain S."/>
            <person name="Samson N."/>
            <person name="Sanders I."/>
            <person name="Saurat O."/>
            <person name="Scarpelli C."/>
            <person name="Schiex T."/>
            <person name="Segurens B."/>
            <person name="Severin A.J."/>
            <person name="Sherrier D.J."/>
            <person name="Shi R."/>
            <person name="Sims S."/>
            <person name="Singer S.R."/>
            <person name="Sinharoy S."/>
            <person name="Sterck L."/>
            <person name="Viollet A."/>
            <person name="Wang B.B."/>
            <person name="Wang K."/>
            <person name="Wang M."/>
            <person name="Wang X."/>
            <person name="Warfsmann J."/>
            <person name="Weissenbach J."/>
            <person name="White D.D."/>
            <person name="White J.D."/>
            <person name="Wiley G.B."/>
            <person name="Wincker P."/>
            <person name="Xing Y."/>
            <person name="Yang L."/>
            <person name="Yao Z."/>
            <person name="Ying F."/>
            <person name="Zhai J."/>
            <person name="Zhou L."/>
            <person name="Zuber A."/>
            <person name="Denarie J."/>
            <person name="Dixon R.A."/>
            <person name="May G.D."/>
            <person name="Schwartz D.C."/>
            <person name="Rogers J."/>
            <person name="Quetier F."/>
            <person name="Town C.D."/>
            <person name="Roe B.A."/>
        </authorList>
    </citation>
    <scope>NUCLEOTIDE SEQUENCE [LARGE SCALE GENOMIC DNA]</scope>
    <source>
        <strain evidence="3">A17</strain>
        <strain evidence="5 6">cv. Jemalong A17</strain>
    </source>
</reference>
<evidence type="ECO:0000313" key="4">
    <source>
        <dbReference type="EMBL" id="RHN73025.1"/>
    </source>
</evidence>